<dbReference type="SUPFAM" id="SSF48371">
    <property type="entry name" value="ARM repeat"/>
    <property type="match status" value="2"/>
</dbReference>
<dbReference type="PANTHER" id="PTHR12697">
    <property type="entry name" value="PBS LYASE HEAT-LIKE PROTEIN"/>
    <property type="match status" value="1"/>
</dbReference>
<dbReference type="InterPro" id="IPR027517">
    <property type="entry name" value="Deoxyhypusine_hydroxylase"/>
</dbReference>
<evidence type="ECO:0000313" key="10">
    <source>
        <dbReference type="EMBL" id="KAB5592822.1"/>
    </source>
</evidence>
<evidence type="ECO:0000256" key="2">
    <source>
        <dbReference type="ARBA" id="ARBA00005041"/>
    </source>
</evidence>
<keyword evidence="9" id="KW-0963">Cytoplasm</keyword>
<accession>A0A5N5QM08</accession>
<reference evidence="10 11" key="1">
    <citation type="journal article" date="2019" name="Fungal Biol. Biotechnol.">
        <title>Draft genome sequence of fastidious pathogen Ceratobasidium theobromae, which causes vascular-streak dieback in Theobroma cacao.</title>
        <authorList>
            <person name="Ali S.S."/>
            <person name="Asman A."/>
            <person name="Shao J."/>
            <person name="Firmansyah A.P."/>
            <person name="Susilo A.W."/>
            <person name="Rosmana A."/>
            <person name="McMahon P."/>
            <person name="Junaid M."/>
            <person name="Guest D."/>
            <person name="Kheng T.Y."/>
            <person name="Meinhardt L.W."/>
            <person name="Bailey B.A."/>
        </authorList>
    </citation>
    <scope>NUCLEOTIDE SEQUENCE [LARGE SCALE GENOMIC DNA]</scope>
    <source>
        <strain evidence="10 11">CT2</strain>
    </source>
</reference>
<gene>
    <name evidence="9" type="primary">LIA1</name>
    <name evidence="10" type="ORF">CTheo_3742</name>
</gene>
<dbReference type="PANTHER" id="PTHR12697:SF5">
    <property type="entry name" value="DEOXYHYPUSINE HYDROXYLASE"/>
    <property type="match status" value="1"/>
</dbReference>
<evidence type="ECO:0000256" key="5">
    <source>
        <dbReference type="ARBA" id="ARBA00023002"/>
    </source>
</evidence>
<proteinExistence type="inferred from homology"/>
<feature type="binding site" evidence="9">
    <location>
        <position position="292"/>
    </location>
    <ligand>
        <name>Fe cation</name>
        <dbReference type="ChEBI" id="CHEBI:24875"/>
        <label>2</label>
    </ligand>
</feature>
<protein>
    <recommendedName>
        <fullName evidence="9">Deoxyhypusine hydroxylase</fullName>
        <shortName evidence="9">DOHH</shortName>
        <ecNumber evidence="9">1.14.99.29</ecNumber>
    </recommendedName>
    <alternativeName>
        <fullName evidence="9">Deoxyhypusine dioxygenase</fullName>
    </alternativeName>
    <alternativeName>
        <fullName evidence="9">Deoxyhypusine monooxygenase</fullName>
    </alternativeName>
</protein>
<evidence type="ECO:0000256" key="7">
    <source>
        <dbReference type="ARBA" id="ARBA00023033"/>
    </source>
</evidence>
<comment type="pathway">
    <text evidence="2 9">Protein modification; eIF5A hypusination.</text>
</comment>
<comment type="similarity">
    <text evidence="9">Belongs to the deoxyhypusine hydroxylase family.</text>
</comment>
<comment type="caution">
    <text evidence="9">Lacks conserved residue(s) required for the propagation of feature annotation.</text>
</comment>
<dbReference type="Pfam" id="PF03130">
    <property type="entry name" value="HEAT_PBS"/>
    <property type="match status" value="3"/>
</dbReference>
<dbReference type="EC" id="1.14.99.29" evidence="9"/>
<organism evidence="10 11">
    <name type="scientific">Ceratobasidium theobromae</name>
    <dbReference type="NCBI Taxonomy" id="1582974"/>
    <lineage>
        <taxon>Eukaryota</taxon>
        <taxon>Fungi</taxon>
        <taxon>Dikarya</taxon>
        <taxon>Basidiomycota</taxon>
        <taxon>Agaricomycotina</taxon>
        <taxon>Agaricomycetes</taxon>
        <taxon>Cantharellales</taxon>
        <taxon>Ceratobasidiaceae</taxon>
        <taxon>Ceratobasidium</taxon>
    </lineage>
</organism>
<feature type="binding site" evidence="9">
    <location>
        <position position="61"/>
    </location>
    <ligand>
        <name>Fe cation</name>
        <dbReference type="ChEBI" id="CHEBI:24875"/>
        <label>1</label>
    </ligand>
</feature>
<evidence type="ECO:0000256" key="6">
    <source>
        <dbReference type="ARBA" id="ARBA00023004"/>
    </source>
</evidence>
<feature type="binding site" evidence="9">
    <location>
        <position position="260"/>
    </location>
    <ligand>
        <name>Fe cation</name>
        <dbReference type="ChEBI" id="CHEBI:24875"/>
        <label>2</label>
    </ligand>
</feature>
<dbReference type="GO" id="GO:0046872">
    <property type="term" value="F:metal ion binding"/>
    <property type="evidence" value="ECO:0007669"/>
    <property type="project" value="UniProtKB-KW"/>
</dbReference>
<comment type="function">
    <text evidence="9">Catalyzes the hydroxylation of the N(6)-(4-aminobutyl)-L-lysine intermediate to form hypusine, an essential post-translational modification only found in mature eIF-5A factor.</text>
</comment>
<comment type="subcellular location">
    <subcellularLocation>
        <location evidence="9">Cytoplasm</location>
    </subcellularLocation>
    <subcellularLocation>
        <location evidence="9">Nucleus</location>
    </subcellularLocation>
</comment>
<dbReference type="GO" id="GO:0005737">
    <property type="term" value="C:cytoplasm"/>
    <property type="evidence" value="ECO:0007669"/>
    <property type="project" value="UniProtKB-SubCell"/>
</dbReference>
<dbReference type="Pfam" id="PF13646">
    <property type="entry name" value="HEAT_2"/>
    <property type="match status" value="1"/>
</dbReference>
<dbReference type="InterPro" id="IPR004155">
    <property type="entry name" value="PBS_lyase_HEAT"/>
</dbReference>
<dbReference type="InterPro" id="IPR011989">
    <property type="entry name" value="ARM-like"/>
</dbReference>
<feature type="binding site" evidence="9">
    <location>
        <position position="60"/>
    </location>
    <ligand>
        <name>Fe cation</name>
        <dbReference type="ChEBI" id="CHEBI:24875"/>
        <label>1</label>
    </ligand>
</feature>
<dbReference type="GO" id="GO:0005634">
    <property type="term" value="C:nucleus"/>
    <property type="evidence" value="ECO:0007669"/>
    <property type="project" value="UniProtKB-SubCell"/>
</dbReference>
<evidence type="ECO:0000256" key="4">
    <source>
        <dbReference type="ARBA" id="ARBA00022737"/>
    </source>
</evidence>
<evidence type="ECO:0000256" key="8">
    <source>
        <dbReference type="ARBA" id="ARBA00023256"/>
    </source>
</evidence>
<keyword evidence="9" id="KW-0539">Nucleus</keyword>
<dbReference type="HAMAP" id="MF_03101">
    <property type="entry name" value="Deoxyhypusine_hydroxylase"/>
    <property type="match status" value="1"/>
</dbReference>
<dbReference type="GO" id="GO:0019135">
    <property type="term" value="F:deoxyhypusine monooxygenase activity"/>
    <property type="evidence" value="ECO:0007669"/>
    <property type="project" value="UniProtKB-UniRule"/>
</dbReference>
<dbReference type="SMART" id="SM00567">
    <property type="entry name" value="EZ_HEAT"/>
    <property type="match status" value="6"/>
</dbReference>
<keyword evidence="6 9" id="KW-0408">Iron</keyword>
<dbReference type="EMBL" id="SSOP01000053">
    <property type="protein sequence ID" value="KAB5592822.1"/>
    <property type="molecule type" value="Genomic_DNA"/>
</dbReference>
<comment type="catalytic activity">
    <reaction evidence="1 9">
        <text>[eIF5A protein]-deoxyhypusine + AH2 + O2 = [eIF5A protein]-hypusine + A + H2O</text>
        <dbReference type="Rhea" id="RHEA:14101"/>
        <dbReference type="Rhea" id="RHEA-COMP:10144"/>
        <dbReference type="Rhea" id="RHEA-COMP:12592"/>
        <dbReference type="ChEBI" id="CHEBI:13193"/>
        <dbReference type="ChEBI" id="CHEBI:15377"/>
        <dbReference type="ChEBI" id="CHEBI:15379"/>
        <dbReference type="ChEBI" id="CHEBI:17499"/>
        <dbReference type="ChEBI" id="CHEBI:82657"/>
        <dbReference type="ChEBI" id="CHEBI:91175"/>
        <dbReference type="EC" id="1.14.99.29"/>
    </reaction>
</comment>
<evidence type="ECO:0000256" key="3">
    <source>
        <dbReference type="ARBA" id="ARBA00022723"/>
    </source>
</evidence>
<dbReference type="AlphaFoldDB" id="A0A5N5QM08"/>
<keyword evidence="8 9" id="KW-0386">Hypusine biosynthesis</keyword>
<evidence type="ECO:0000313" key="11">
    <source>
        <dbReference type="Proteomes" id="UP000383932"/>
    </source>
</evidence>
<feature type="binding site" evidence="9">
    <location>
        <position position="291"/>
    </location>
    <ligand>
        <name>Fe cation</name>
        <dbReference type="ChEBI" id="CHEBI:24875"/>
        <label>2</label>
    </ligand>
</feature>
<comment type="cofactor">
    <cofactor evidence="9">
        <name>Fe(2+)</name>
        <dbReference type="ChEBI" id="CHEBI:29033"/>
    </cofactor>
    <text evidence="9">Binds 2 Fe(2+) ions per subunit.</text>
</comment>
<keyword evidence="7 9" id="KW-0503">Monooxygenase</keyword>
<keyword evidence="4" id="KW-0677">Repeat</keyword>
<evidence type="ECO:0000256" key="9">
    <source>
        <dbReference type="HAMAP-Rule" id="MF_03101"/>
    </source>
</evidence>
<dbReference type="Proteomes" id="UP000383932">
    <property type="component" value="Unassembled WGS sequence"/>
</dbReference>
<keyword evidence="3 9" id="KW-0479">Metal-binding</keyword>
<dbReference type="Gene3D" id="1.25.10.10">
    <property type="entry name" value="Leucine-rich Repeat Variant"/>
    <property type="match status" value="2"/>
</dbReference>
<sequence>MAAATPDSYARLEATLLNTSGDVPLHARFRSLFTLKALPSQQSIDIISKGFNDDSALLKHELAYVLGQMGDPRAIPTLSNVLSNESEDPMVRHEVRNPFNQQSIHLMASYKAAEALGALSAESALPLLEKYLACSERAVRETCEIAIDKIKWDATPEGKVANQQAKENKEQGTAQFTSVDPAPAATLSSHSKLVSSRNTGSFPPTAVSDLRELLLDTSKPLFERYRAMFALRDIGTAEAVDALAAGLNDSSALFKWDTGHEVAFVFGQLLSPHSVPALVKTLENANEDEIHEAAEALGGIATPDVLPILREWASKPDAPRVVKESCIVALDMYEYENSGQFQYADGLSSQPTTAWLQLGHMPGDPKPAIDRIVFFISQLPNPSDQHRNSSKPPPLSGPFATNITFLNSSGGKFANWDPPRTVEVGDWGIIDRDLAIFIKEGNIFQDGECSALLQGLEKPFVLGAPEDTFRVSAGVQSAFANEMGASLGATGEIGLKVHAAWEISPRNRAAILTATDAYSIYLQTGLVLPRLTRVKKLEGKQIVTETLNCPAFALLLTDKGVGGRASLTLQTSISEAGTSVGGVIGGKWEHFSESGVWRTAFGYSKTLGGSNSVYTPLFVLKTIPKKLWRPTYRGSDPRTPMPIVQDYQLPWNELDEDGEEINDEPPSPEY</sequence>
<dbReference type="OrthoDB" id="421002at2759"/>
<feature type="binding site" evidence="9">
    <location>
        <position position="261"/>
    </location>
    <ligand>
        <name>Fe cation</name>
        <dbReference type="ChEBI" id="CHEBI:24875"/>
        <label>2</label>
    </ligand>
</feature>
<evidence type="ECO:0000256" key="1">
    <source>
        <dbReference type="ARBA" id="ARBA00000068"/>
    </source>
</evidence>
<dbReference type="UniPathway" id="UPA00354"/>
<keyword evidence="11" id="KW-1185">Reference proteome</keyword>
<comment type="caution">
    <text evidence="10">The sequence shown here is derived from an EMBL/GenBank/DDBJ whole genome shotgun (WGS) entry which is preliminary data.</text>
</comment>
<name>A0A5N5QM08_9AGAM</name>
<keyword evidence="5 9" id="KW-0560">Oxidoreductase</keyword>
<dbReference type="InterPro" id="IPR016024">
    <property type="entry name" value="ARM-type_fold"/>
</dbReference>